<dbReference type="InterPro" id="IPR039537">
    <property type="entry name" value="Retrotran_Ty1/copia-like"/>
</dbReference>
<dbReference type="AlphaFoldDB" id="A0A5A7V4G9"/>
<dbReference type="InterPro" id="IPR012337">
    <property type="entry name" value="RNaseH-like_sf"/>
</dbReference>
<protein>
    <submittedName>
        <fullName evidence="1">Gag/pol protein</fullName>
    </submittedName>
</protein>
<dbReference type="InterPro" id="IPR036875">
    <property type="entry name" value="Znf_CCHC_sf"/>
</dbReference>
<name>A0A5A7V4G9_CUCMM</name>
<comment type="caution">
    <text evidence="1">The sequence shown here is derived from an EMBL/GenBank/DDBJ whole genome shotgun (WGS) entry which is preliminary data.</text>
</comment>
<dbReference type="Proteomes" id="UP000321393">
    <property type="component" value="Unassembled WGS sequence"/>
</dbReference>
<sequence>MNSSIVQLLASKKLDGDNYAAWKSNLNTILVVGDLRFVLTKECPQTPTSNANRTSRKAYDRWIKANEKARVYILASVSDVFAKNGKGNTPKQNKKKKTTKKGKCYHYGENGHWLRNCPKYLAQKKAEKEEQGKYDLLENSSWKRLAEGEITLKVGTGEMVSAKAVGDLKIGRLVKSGLLSQLEDNSLPPCDSCPEGKMTKRSSTRKGLRAKSPLELVHSDLCGPMNIEDRGGYEYFISFIDDYSRYGHIYLIQNKSDSFEKFKEYKAEVENESVRLSRTVYQKEEPRRSWRVVRHPDRYLALSETQNVIPYDGIEDPLTYKRVMNDMDCDQWIKAMDLKMESMYSNYVWSLVDQPNDMDVKTAFLNGNLEESVYMVQPEGYKMQNSKKGLLPYKYGIHLSKEQCSKTPQEVEDMINIPYASAVGSLIKSTSISVFTLNEGAVVWRSIKQSCIADSTMEAEYVAACEVAKEVVWLKKFLTDLEVVPNMHQPITLYCDNSGAVANSREPRSHKRGKHIE</sequence>
<dbReference type="SUPFAM" id="SSF57756">
    <property type="entry name" value="Retrovirus zinc finger-like domains"/>
    <property type="match status" value="1"/>
</dbReference>
<reference evidence="1 2" key="1">
    <citation type="submission" date="2019-08" db="EMBL/GenBank/DDBJ databases">
        <title>Draft genome sequences of two oriental melons (Cucumis melo L. var makuwa).</title>
        <authorList>
            <person name="Kwon S.-Y."/>
        </authorList>
    </citation>
    <scope>NUCLEOTIDE SEQUENCE [LARGE SCALE GENOMIC DNA]</scope>
    <source>
        <strain evidence="2">cv. SW 3</strain>
        <tissue evidence="1">Leaf</tissue>
    </source>
</reference>
<evidence type="ECO:0000313" key="2">
    <source>
        <dbReference type="Proteomes" id="UP000321393"/>
    </source>
</evidence>
<accession>A0A5A7V4G9</accession>
<organism evidence="1 2">
    <name type="scientific">Cucumis melo var. makuwa</name>
    <name type="common">Oriental melon</name>
    <dbReference type="NCBI Taxonomy" id="1194695"/>
    <lineage>
        <taxon>Eukaryota</taxon>
        <taxon>Viridiplantae</taxon>
        <taxon>Streptophyta</taxon>
        <taxon>Embryophyta</taxon>
        <taxon>Tracheophyta</taxon>
        <taxon>Spermatophyta</taxon>
        <taxon>Magnoliopsida</taxon>
        <taxon>eudicotyledons</taxon>
        <taxon>Gunneridae</taxon>
        <taxon>Pentapetalae</taxon>
        <taxon>rosids</taxon>
        <taxon>fabids</taxon>
        <taxon>Cucurbitales</taxon>
        <taxon>Cucurbitaceae</taxon>
        <taxon>Benincaseae</taxon>
        <taxon>Cucumis</taxon>
    </lineage>
</organism>
<dbReference type="GO" id="GO:0008270">
    <property type="term" value="F:zinc ion binding"/>
    <property type="evidence" value="ECO:0007669"/>
    <property type="project" value="InterPro"/>
</dbReference>
<dbReference type="CDD" id="cd09272">
    <property type="entry name" value="RNase_HI_RT_Ty1"/>
    <property type="match status" value="1"/>
</dbReference>
<evidence type="ECO:0000313" key="1">
    <source>
        <dbReference type="EMBL" id="KAA0062190.1"/>
    </source>
</evidence>
<dbReference type="Gene3D" id="4.10.60.10">
    <property type="entry name" value="Zinc finger, CCHC-type"/>
    <property type="match status" value="1"/>
</dbReference>
<dbReference type="EMBL" id="SSTE01004728">
    <property type="protein sequence ID" value="KAA0062190.1"/>
    <property type="molecule type" value="Genomic_DNA"/>
</dbReference>
<gene>
    <name evidence="1" type="ORF">E6C27_scaffold89G005830</name>
</gene>
<dbReference type="SUPFAM" id="SSF53098">
    <property type="entry name" value="Ribonuclease H-like"/>
    <property type="match status" value="1"/>
</dbReference>
<dbReference type="InterPro" id="IPR036397">
    <property type="entry name" value="RNaseH_sf"/>
</dbReference>
<dbReference type="PANTHER" id="PTHR42648:SF27">
    <property type="entry name" value="RNA-DIRECTED DNA POLYMERASE"/>
    <property type="match status" value="1"/>
</dbReference>
<dbReference type="PANTHER" id="PTHR42648">
    <property type="entry name" value="TRANSPOSASE, PUTATIVE-RELATED"/>
    <property type="match status" value="1"/>
</dbReference>
<dbReference type="GO" id="GO:0003676">
    <property type="term" value="F:nucleic acid binding"/>
    <property type="evidence" value="ECO:0007669"/>
    <property type="project" value="InterPro"/>
</dbReference>
<dbReference type="Gene3D" id="3.30.420.10">
    <property type="entry name" value="Ribonuclease H-like superfamily/Ribonuclease H"/>
    <property type="match status" value="1"/>
</dbReference>
<proteinExistence type="predicted"/>